<evidence type="ECO:0000313" key="5">
    <source>
        <dbReference type="EMBL" id="KIY99028.1"/>
    </source>
</evidence>
<evidence type="ECO:0000256" key="3">
    <source>
        <dbReference type="SAM" id="MobiDB-lite"/>
    </source>
</evidence>
<reference evidence="5 6" key="1">
    <citation type="journal article" date="2013" name="BMC Genomics">
        <title>Reconstruction of the lipid metabolism for the microalga Monoraphidium neglectum from its genome sequence reveals characteristics suitable for biofuel production.</title>
        <authorList>
            <person name="Bogen C."/>
            <person name="Al-Dilaimi A."/>
            <person name="Albersmeier A."/>
            <person name="Wichmann J."/>
            <person name="Grundmann M."/>
            <person name="Rupp O."/>
            <person name="Lauersen K.J."/>
            <person name="Blifernez-Klassen O."/>
            <person name="Kalinowski J."/>
            <person name="Goesmann A."/>
            <person name="Mussgnug J.H."/>
            <person name="Kruse O."/>
        </authorList>
    </citation>
    <scope>NUCLEOTIDE SEQUENCE [LARGE SCALE GENOMIC DNA]</scope>
    <source>
        <strain evidence="5 6">SAG 48.87</strain>
    </source>
</reference>
<dbReference type="GO" id="GO:0004386">
    <property type="term" value="F:helicase activity"/>
    <property type="evidence" value="ECO:0007669"/>
    <property type="project" value="UniProtKB-KW"/>
</dbReference>
<dbReference type="OrthoDB" id="448448at2759"/>
<protein>
    <submittedName>
        <fullName evidence="5">Helicase-like transcription factor</fullName>
    </submittedName>
</protein>
<evidence type="ECO:0000313" key="6">
    <source>
        <dbReference type="Proteomes" id="UP000054498"/>
    </source>
</evidence>
<dbReference type="AlphaFoldDB" id="A0A0D2KUB8"/>
<dbReference type="InterPro" id="IPR014905">
    <property type="entry name" value="HIRAN"/>
</dbReference>
<keyword evidence="1" id="KW-0479">Metal-binding</keyword>
<dbReference type="GO" id="GO:0016818">
    <property type="term" value="F:hydrolase activity, acting on acid anhydrides, in phosphorus-containing anhydrides"/>
    <property type="evidence" value="ECO:0007669"/>
    <property type="project" value="InterPro"/>
</dbReference>
<evidence type="ECO:0000259" key="4">
    <source>
        <dbReference type="SMART" id="SM00910"/>
    </source>
</evidence>
<name>A0A0D2KUB8_9CHLO</name>
<feature type="region of interest" description="Disordered" evidence="3">
    <location>
        <begin position="16"/>
        <end position="35"/>
    </location>
</feature>
<gene>
    <name evidence="5" type="ORF">MNEG_8938</name>
</gene>
<evidence type="ECO:0000256" key="2">
    <source>
        <dbReference type="ARBA" id="ARBA00022801"/>
    </source>
</evidence>
<sequence>MAAVARASLQAPAPAGVPLVIDGSDEDEEGGGEREHEAELEYLGQFKSQIVGIRYYEGTVGRNEMVKFVREPSNPYDANAVRVENIRSEKVGHLRRELVAEIAALMDGGRLVIEGMMTGTGKGVYTMPITIFCFGPEPSVVPQLARRLSRANCQLSGDSFDGADSSGALGRGGRRGSGAGVPNVTSKILSASQMETALDKMFEGGSGLWD</sequence>
<keyword evidence="5" id="KW-0347">Helicase</keyword>
<dbReference type="Pfam" id="PF08797">
    <property type="entry name" value="HIRAN"/>
    <property type="match status" value="1"/>
</dbReference>
<feature type="domain" description="HIRAN" evidence="4">
    <location>
        <begin position="43"/>
        <end position="135"/>
    </location>
</feature>
<keyword evidence="2" id="KW-0378">Hydrolase</keyword>
<dbReference type="KEGG" id="mng:MNEG_8938"/>
<dbReference type="EMBL" id="KK101981">
    <property type="protein sequence ID" value="KIY99028.1"/>
    <property type="molecule type" value="Genomic_DNA"/>
</dbReference>
<dbReference type="Proteomes" id="UP000054498">
    <property type="component" value="Unassembled WGS sequence"/>
</dbReference>
<dbReference type="GO" id="GO:0003676">
    <property type="term" value="F:nucleic acid binding"/>
    <property type="evidence" value="ECO:0007669"/>
    <property type="project" value="InterPro"/>
</dbReference>
<dbReference type="SMART" id="SM00910">
    <property type="entry name" value="HIRAN"/>
    <property type="match status" value="1"/>
</dbReference>
<accession>A0A0D2KUB8</accession>
<keyword evidence="5" id="KW-0067">ATP-binding</keyword>
<dbReference type="GO" id="GO:0008270">
    <property type="term" value="F:zinc ion binding"/>
    <property type="evidence" value="ECO:0007669"/>
    <property type="project" value="InterPro"/>
</dbReference>
<organism evidence="5 6">
    <name type="scientific">Monoraphidium neglectum</name>
    <dbReference type="NCBI Taxonomy" id="145388"/>
    <lineage>
        <taxon>Eukaryota</taxon>
        <taxon>Viridiplantae</taxon>
        <taxon>Chlorophyta</taxon>
        <taxon>core chlorophytes</taxon>
        <taxon>Chlorophyceae</taxon>
        <taxon>CS clade</taxon>
        <taxon>Sphaeropleales</taxon>
        <taxon>Selenastraceae</taxon>
        <taxon>Monoraphidium</taxon>
    </lineage>
</organism>
<evidence type="ECO:0000256" key="1">
    <source>
        <dbReference type="ARBA" id="ARBA00022723"/>
    </source>
</evidence>
<keyword evidence="5" id="KW-0547">Nucleotide-binding</keyword>
<dbReference type="STRING" id="145388.A0A0D2KUB8"/>
<dbReference type="Gene3D" id="3.30.70.2330">
    <property type="match status" value="1"/>
</dbReference>
<dbReference type="RefSeq" id="XP_013898048.1">
    <property type="nucleotide sequence ID" value="XM_014042594.1"/>
</dbReference>
<dbReference type="GeneID" id="25741813"/>
<proteinExistence type="predicted"/>
<keyword evidence="6" id="KW-1185">Reference proteome</keyword>